<organism evidence="2 3">
    <name type="scientific">Zizania palustris</name>
    <name type="common">Northern wild rice</name>
    <dbReference type="NCBI Taxonomy" id="103762"/>
    <lineage>
        <taxon>Eukaryota</taxon>
        <taxon>Viridiplantae</taxon>
        <taxon>Streptophyta</taxon>
        <taxon>Embryophyta</taxon>
        <taxon>Tracheophyta</taxon>
        <taxon>Spermatophyta</taxon>
        <taxon>Magnoliopsida</taxon>
        <taxon>Liliopsida</taxon>
        <taxon>Poales</taxon>
        <taxon>Poaceae</taxon>
        <taxon>BOP clade</taxon>
        <taxon>Oryzoideae</taxon>
        <taxon>Oryzeae</taxon>
        <taxon>Zizaniinae</taxon>
        <taxon>Zizania</taxon>
    </lineage>
</organism>
<dbReference type="PROSITE" id="PS50011">
    <property type="entry name" value="PROTEIN_KINASE_DOM"/>
    <property type="match status" value="1"/>
</dbReference>
<dbReference type="InterPro" id="IPR000719">
    <property type="entry name" value="Prot_kinase_dom"/>
</dbReference>
<feature type="domain" description="Protein kinase" evidence="1">
    <location>
        <begin position="1"/>
        <end position="105"/>
    </location>
</feature>
<protein>
    <recommendedName>
        <fullName evidence="1">Protein kinase domain-containing protein</fullName>
    </recommendedName>
</protein>
<evidence type="ECO:0000259" key="1">
    <source>
        <dbReference type="PROSITE" id="PS50011"/>
    </source>
</evidence>
<proteinExistence type="predicted"/>
<dbReference type="OrthoDB" id="2015071at2759"/>
<reference evidence="2" key="1">
    <citation type="journal article" date="2021" name="bioRxiv">
        <title>Whole Genome Assembly and Annotation of Northern Wild Rice, Zizania palustris L., Supports a Whole Genome Duplication in the Zizania Genus.</title>
        <authorList>
            <person name="Haas M."/>
            <person name="Kono T."/>
            <person name="Macchietto M."/>
            <person name="Millas R."/>
            <person name="McGilp L."/>
            <person name="Shao M."/>
            <person name="Duquette J."/>
            <person name="Hirsch C.N."/>
            <person name="Kimball J."/>
        </authorList>
    </citation>
    <scope>NUCLEOTIDE SEQUENCE</scope>
    <source>
        <tissue evidence="2">Fresh leaf tissue</tissue>
    </source>
</reference>
<keyword evidence="3" id="KW-1185">Reference proteome</keyword>
<dbReference type="InterPro" id="IPR008271">
    <property type="entry name" value="Ser/Thr_kinase_AS"/>
</dbReference>
<gene>
    <name evidence="2" type="ORF">GUJ93_ZPchr0014g47594</name>
</gene>
<reference evidence="2" key="2">
    <citation type="submission" date="2021-02" db="EMBL/GenBank/DDBJ databases">
        <authorList>
            <person name="Kimball J.A."/>
            <person name="Haas M.W."/>
            <person name="Macchietto M."/>
            <person name="Kono T."/>
            <person name="Duquette J."/>
            <person name="Shao M."/>
        </authorList>
    </citation>
    <scope>NUCLEOTIDE SEQUENCE</scope>
    <source>
        <tissue evidence="2">Fresh leaf tissue</tissue>
    </source>
</reference>
<accession>A0A8J5SWA9</accession>
<evidence type="ECO:0000313" key="3">
    <source>
        <dbReference type="Proteomes" id="UP000729402"/>
    </source>
</evidence>
<comment type="caution">
    <text evidence="2">The sequence shown here is derived from an EMBL/GenBank/DDBJ whole genome shotgun (WGS) entry which is preliminary data.</text>
</comment>
<dbReference type="GO" id="GO:0005524">
    <property type="term" value="F:ATP binding"/>
    <property type="evidence" value="ECO:0007669"/>
    <property type="project" value="InterPro"/>
</dbReference>
<sequence>MRSESVKRIVHRDIKASNILLDKDLNAKITLIGLALHERGLKLTSATAPAPAPALLDVAASAPRLSAAAYGKVPNIQRWQQLRSQHQCSATSVPSHTTACACRVH</sequence>
<dbReference type="GO" id="GO:0004672">
    <property type="term" value="F:protein kinase activity"/>
    <property type="evidence" value="ECO:0007669"/>
    <property type="project" value="InterPro"/>
</dbReference>
<dbReference type="EMBL" id="JAAALK010000086">
    <property type="protein sequence ID" value="KAG8081890.1"/>
    <property type="molecule type" value="Genomic_DNA"/>
</dbReference>
<dbReference type="AlphaFoldDB" id="A0A8J5SWA9"/>
<name>A0A8J5SWA9_ZIZPA</name>
<dbReference type="Proteomes" id="UP000729402">
    <property type="component" value="Unassembled WGS sequence"/>
</dbReference>
<evidence type="ECO:0000313" key="2">
    <source>
        <dbReference type="EMBL" id="KAG8081890.1"/>
    </source>
</evidence>
<dbReference type="PROSITE" id="PS00108">
    <property type="entry name" value="PROTEIN_KINASE_ST"/>
    <property type="match status" value="1"/>
</dbReference>